<dbReference type="InterPro" id="IPR002156">
    <property type="entry name" value="RNaseH_domain"/>
</dbReference>
<dbReference type="PANTHER" id="PTHR47723">
    <property type="entry name" value="OS05G0353850 PROTEIN"/>
    <property type="match status" value="1"/>
</dbReference>
<dbReference type="Gene3D" id="3.30.420.10">
    <property type="entry name" value="Ribonuclease H-like superfamily/Ribonuclease H"/>
    <property type="match status" value="1"/>
</dbReference>
<dbReference type="FunFam" id="3.30.420.10:FF:000076">
    <property type="entry name" value="RBR-type E3 ubiquitin transferase"/>
    <property type="match status" value="1"/>
</dbReference>
<reference evidence="2 3" key="1">
    <citation type="journal article" date="2020" name="G3 (Bethesda)">
        <title>Improved Reference Genome for Cyclotella cryptica CCMP332, a Model for Cell Wall Morphogenesis, Salinity Adaptation, and Lipid Production in Diatoms (Bacillariophyta).</title>
        <authorList>
            <person name="Roberts W.R."/>
            <person name="Downey K.M."/>
            <person name="Ruck E.C."/>
            <person name="Traller J.C."/>
            <person name="Alverson A.J."/>
        </authorList>
    </citation>
    <scope>NUCLEOTIDE SEQUENCE [LARGE SCALE GENOMIC DNA]</scope>
    <source>
        <strain evidence="2 3">CCMP332</strain>
    </source>
</reference>
<proteinExistence type="predicted"/>
<name>A0ABD3NSX7_9STRA</name>
<feature type="domain" description="RNase H type-1" evidence="1">
    <location>
        <begin position="159"/>
        <end position="292"/>
    </location>
</feature>
<dbReference type="AlphaFoldDB" id="A0ABD3NSX7"/>
<dbReference type="Proteomes" id="UP001516023">
    <property type="component" value="Unassembled WGS sequence"/>
</dbReference>
<dbReference type="CDD" id="cd09279">
    <property type="entry name" value="RNase_HI_like"/>
    <property type="match status" value="1"/>
</dbReference>
<dbReference type="InterPro" id="IPR036397">
    <property type="entry name" value="RNaseH_sf"/>
</dbReference>
<gene>
    <name evidence="2" type="ORF">HJC23_001713</name>
</gene>
<keyword evidence="3" id="KW-1185">Reference proteome</keyword>
<protein>
    <recommendedName>
        <fullName evidence="1">RNase H type-1 domain-containing protein</fullName>
    </recommendedName>
</protein>
<dbReference type="InterPro" id="IPR012337">
    <property type="entry name" value="RNaseH-like_sf"/>
</dbReference>
<dbReference type="SUPFAM" id="SSF53098">
    <property type="entry name" value="Ribonuclease H-like"/>
    <property type="match status" value="1"/>
</dbReference>
<dbReference type="Pfam" id="PF13456">
    <property type="entry name" value="RVT_3"/>
    <property type="match status" value="1"/>
</dbReference>
<evidence type="ECO:0000313" key="2">
    <source>
        <dbReference type="EMBL" id="KAL3778544.1"/>
    </source>
</evidence>
<dbReference type="EMBL" id="JABMIG020000429">
    <property type="protein sequence ID" value="KAL3778544.1"/>
    <property type="molecule type" value="Genomic_DNA"/>
</dbReference>
<dbReference type="PROSITE" id="PS50879">
    <property type="entry name" value="RNASE_H_1"/>
    <property type="match status" value="1"/>
</dbReference>
<accession>A0ABD3NSX7</accession>
<organism evidence="2 3">
    <name type="scientific">Cyclotella cryptica</name>
    <dbReference type="NCBI Taxonomy" id="29204"/>
    <lineage>
        <taxon>Eukaryota</taxon>
        <taxon>Sar</taxon>
        <taxon>Stramenopiles</taxon>
        <taxon>Ochrophyta</taxon>
        <taxon>Bacillariophyta</taxon>
        <taxon>Coscinodiscophyceae</taxon>
        <taxon>Thalassiosirophycidae</taxon>
        <taxon>Stephanodiscales</taxon>
        <taxon>Stephanodiscaceae</taxon>
        <taxon>Cyclotella</taxon>
    </lineage>
</organism>
<dbReference type="GO" id="GO:0003824">
    <property type="term" value="F:catalytic activity"/>
    <property type="evidence" value="ECO:0007669"/>
    <property type="project" value="UniProtKB-ARBA"/>
</dbReference>
<evidence type="ECO:0000259" key="1">
    <source>
        <dbReference type="PROSITE" id="PS50879"/>
    </source>
</evidence>
<dbReference type="InterPro" id="IPR053151">
    <property type="entry name" value="RNase_H-like"/>
</dbReference>
<evidence type="ECO:0000313" key="3">
    <source>
        <dbReference type="Proteomes" id="UP001516023"/>
    </source>
</evidence>
<sequence>MTYDATSGNKIWTGRRFIPVYSHHGKEKISRNLADYIALADGLKIMTTLMNKDSLPSSSNIEIQTCNRCIAKQLNNEYKAVGGLEPWYAKVKKLMDNFSGVTVARIPALQCANVKNESKLAVEEQKSCDNYTAAIRGDSNSDEKNIDRTNGSITASVSSEKVYILRFDGGCRGNPGIAGCGMALFDSEDGSEIWSGCQYLGEQRTYNMAEYTGLITGLRCALSLGVRKIVVQGDSMLIFRQIDGKDKVKSSILKQFYFEALALKKKFTVFTMVHIEREKNKRADELANEAMDTKCSRVSI</sequence>
<comment type="caution">
    <text evidence="2">The sequence shown here is derived from an EMBL/GenBank/DDBJ whole genome shotgun (WGS) entry which is preliminary data.</text>
</comment>
<dbReference type="PANTHER" id="PTHR47723:SF19">
    <property type="entry name" value="POLYNUCLEOTIDYL TRANSFERASE, RIBONUCLEASE H-LIKE SUPERFAMILY PROTEIN"/>
    <property type="match status" value="1"/>
</dbReference>